<evidence type="ECO:0000313" key="8">
    <source>
        <dbReference type="EMBL" id="RCW75615.1"/>
    </source>
</evidence>
<evidence type="ECO:0000256" key="4">
    <source>
        <dbReference type="PROSITE-ProRule" id="PRU00284"/>
    </source>
</evidence>
<dbReference type="PROSITE" id="PS50111">
    <property type="entry name" value="CHEMOTAXIS_TRANSDUC_2"/>
    <property type="match status" value="1"/>
</dbReference>
<name>A0A368Y6A5_9BURK</name>
<dbReference type="AlphaFoldDB" id="A0A368Y6A5"/>
<dbReference type="InterPro" id="IPR004089">
    <property type="entry name" value="MCPsignal_dom"/>
</dbReference>
<keyword evidence="2" id="KW-0488">Methylation</keyword>
<dbReference type="Pfam" id="PF00672">
    <property type="entry name" value="HAMP"/>
    <property type="match status" value="1"/>
</dbReference>
<keyword evidence="5" id="KW-0472">Membrane</keyword>
<dbReference type="GO" id="GO:0004888">
    <property type="term" value="F:transmembrane signaling receptor activity"/>
    <property type="evidence" value="ECO:0007669"/>
    <property type="project" value="InterPro"/>
</dbReference>
<dbReference type="FunFam" id="1.10.287.950:FF:000001">
    <property type="entry name" value="Methyl-accepting chemotaxis sensory transducer"/>
    <property type="match status" value="1"/>
</dbReference>
<dbReference type="Pfam" id="PF17201">
    <property type="entry name" value="Cache_3-Cache_2"/>
    <property type="match status" value="1"/>
</dbReference>
<feature type="transmembrane region" description="Helical" evidence="5">
    <location>
        <begin position="18"/>
        <end position="38"/>
    </location>
</feature>
<dbReference type="PROSITE" id="PS50885">
    <property type="entry name" value="HAMP"/>
    <property type="match status" value="1"/>
</dbReference>
<dbReference type="InterPro" id="IPR033462">
    <property type="entry name" value="Cache_3-Cache_2"/>
</dbReference>
<dbReference type="PANTHER" id="PTHR43531:SF14">
    <property type="entry name" value="METHYL-ACCEPTING CHEMOTAXIS PROTEIN I-RELATED"/>
    <property type="match status" value="1"/>
</dbReference>
<comment type="similarity">
    <text evidence="3">Belongs to the methyl-accepting chemotaxis (MCP) protein family.</text>
</comment>
<sequence length="642" mass="67450">MSTTPVARTTIARRVSMLASAAIAAMLIAICGVLSWVLTQQAYQRTLDYMASEAGAVARIADALDRTARDSAQKLYEVLGTEYRGNFTLQGPGQLLLDGKPLAGDFERVDRFARTTGGVATIFARQGDDFLRVATSLTKQDGTRAIDTLLGTQHPAYARMVAGESYVGMAVLFGVPYMSRYQPVRDAAGKVVGIVFIGFNMQGLRQELVSLTEEKRFLGGGGMYLLDPGRTPADALLLAHPSAKGRKLSELLAPAQAEALLAALASAPDGVLQGQAAVQDPARSDPIGVGARSQATGWWVVAEASRAQALAAHNATLAWLWGLMLAAVVLMGLGVTLLLRRMVGQPLLQLNAQVASIADGDLSHPMSTTRRDDLGLLANGVDTMRQQLARTITEVRAVSESVGTAAAEVSSGSRDLAQRTEQSASQLQETAGALEELTASMNQSADAAAQGSQLVQSSNQAVQQGHATVQQVVGTMAQIREASGAIGDITNTIDSIAFQTNILALNAAVEAARAGEQGRGFAVVASEVRQLAQRSADAAKQIKVLITGSREQVENGTARAEQAGQAMGEILGSVGRVSGLIGDIATAAREQAEGVRQINSAVAQLDQNTQQNAALVEQSTAAAESLRDQAERLVQQVANFRL</sequence>
<protein>
    <submittedName>
        <fullName evidence="8">Methyl-accepting chemotaxis protein-2 (Aspartate sensor receptor)</fullName>
    </submittedName>
</protein>
<dbReference type="GO" id="GO:0005886">
    <property type="term" value="C:plasma membrane"/>
    <property type="evidence" value="ECO:0007669"/>
    <property type="project" value="TreeGrafter"/>
</dbReference>
<dbReference type="GO" id="GO:0007165">
    <property type="term" value="P:signal transduction"/>
    <property type="evidence" value="ECO:0007669"/>
    <property type="project" value="UniProtKB-KW"/>
</dbReference>
<evidence type="ECO:0000256" key="3">
    <source>
        <dbReference type="ARBA" id="ARBA00029447"/>
    </source>
</evidence>
<dbReference type="RefSeq" id="WP_170168063.1">
    <property type="nucleotide sequence ID" value="NZ_QPJK01000001.1"/>
</dbReference>
<evidence type="ECO:0000313" key="9">
    <source>
        <dbReference type="Proteomes" id="UP000252884"/>
    </source>
</evidence>
<reference evidence="8 9" key="1">
    <citation type="submission" date="2018-07" db="EMBL/GenBank/DDBJ databases">
        <title>Genomic Encyclopedia of Type Strains, Phase IV (KMG-IV): sequencing the most valuable type-strain genomes for metagenomic binning, comparative biology and taxonomic classification.</title>
        <authorList>
            <person name="Goeker M."/>
        </authorList>
    </citation>
    <scope>NUCLEOTIDE SEQUENCE [LARGE SCALE GENOMIC DNA]</scope>
    <source>
        <strain evidence="8 9">DSM 21634</strain>
    </source>
</reference>
<evidence type="ECO:0000256" key="1">
    <source>
        <dbReference type="ARBA" id="ARBA00004370"/>
    </source>
</evidence>
<dbReference type="SMART" id="SM00304">
    <property type="entry name" value="HAMP"/>
    <property type="match status" value="1"/>
</dbReference>
<dbReference type="SMART" id="SM00283">
    <property type="entry name" value="MA"/>
    <property type="match status" value="1"/>
</dbReference>
<dbReference type="EMBL" id="QPJK01000001">
    <property type="protein sequence ID" value="RCW75615.1"/>
    <property type="molecule type" value="Genomic_DNA"/>
</dbReference>
<dbReference type="CDD" id="cd06225">
    <property type="entry name" value="HAMP"/>
    <property type="match status" value="1"/>
</dbReference>
<evidence type="ECO:0000256" key="5">
    <source>
        <dbReference type="SAM" id="Phobius"/>
    </source>
</evidence>
<dbReference type="PANTHER" id="PTHR43531">
    <property type="entry name" value="PROTEIN ICFG"/>
    <property type="match status" value="1"/>
</dbReference>
<gene>
    <name evidence="8" type="ORF">DES41_101209</name>
</gene>
<accession>A0A368Y6A5</accession>
<proteinExistence type="inferred from homology"/>
<feature type="domain" description="Methyl-accepting transducer" evidence="6">
    <location>
        <begin position="398"/>
        <end position="627"/>
    </location>
</feature>
<dbReference type="GO" id="GO:0006935">
    <property type="term" value="P:chemotaxis"/>
    <property type="evidence" value="ECO:0007669"/>
    <property type="project" value="InterPro"/>
</dbReference>
<feature type="domain" description="HAMP" evidence="7">
    <location>
        <begin position="341"/>
        <end position="393"/>
    </location>
</feature>
<dbReference type="InterPro" id="IPR004090">
    <property type="entry name" value="Chemotax_Me-accpt_rcpt"/>
</dbReference>
<keyword evidence="5" id="KW-1133">Transmembrane helix</keyword>
<dbReference type="InterPro" id="IPR029151">
    <property type="entry name" value="Sensor-like_sf"/>
</dbReference>
<feature type="transmembrane region" description="Helical" evidence="5">
    <location>
        <begin position="318"/>
        <end position="339"/>
    </location>
</feature>
<organism evidence="8 9">
    <name type="scientific">Pseudorhodoferax soli</name>
    <dbReference type="NCBI Taxonomy" id="545864"/>
    <lineage>
        <taxon>Bacteria</taxon>
        <taxon>Pseudomonadati</taxon>
        <taxon>Pseudomonadota</taxon>
        <taxon>Betaproteobacteria</taxon>
        <taxon>Burkholderiales</taxon>
        <taxon>Comamonadaceae</taxon>
    </lineage>
</organism>
<dbReference type="Gene3D" id="1.10.287.950">
    <property type="entry name" value="Methyl-accepting chemotaxis protein"/>
    <property type="match status" value="1"/>
</dbReference>
<keyword evidence="5" id="KW-0812">Transmembrane</keyword>
<dbReference type="Proteomes" id="UP000252884">
    <property type="component" value="Unassembled WGS sequence"/>
</dbReference>
<comment type="caution">
    <text evidence="8">The sequence shown here is derived from an EMBL/GenBank/DDBJ whole genome shotgun (WGS) entry which is preliminary data.</text>
</comment>
<dbReference type="CDD" id="cd11386">
    <property type="entry name" value="MCP_signal"/>
    <property type="match status" value="1"/>
</dbReference>
<dbReference type="InterPro" id="IPR003660">
    <property type="entry name" value="HAMP_dom"/>
</dbReference>
<keyword evidence="4" id="KW-0807">Transducer</keyword>
<evidence type="ECO:0000259" key="7">
    <source>
        <dbReference type="PROSITE" id="PS50885"/>
    </source>
</evidence>
<dbReference type="InterPro" id="IPR051310">
    <property type="entry name" value="MCP_chemotaxis"/>
</dbReference>
<dbReference type="SUPFAM" id="SSF58104">
    <property type="entry name" value="Methyl-accepting chemotaxis protein (MCP) signaling domain"/>
    <property type="match status" value="1"/>
</dbReference>
<dbReference type="SUPFAM" id="SSF103190">
    <property type="entry name" value="Sensory domain-like"/>
    <property type="match status" value="1"/>
</dbReference>
<comment type="subcellular location">
    <subcellularLocation>
        <location evidence="1">Membrane</location>
    </subcellularLocation>
</comment>
<keyword evidence="9" id="KW-1185">Reference proteome</keyword>
<dbReference type="Pfam" id="PF00015">
    <property type="entry name" value="MCPsignal"/>
    <property type="match status" value="1"/>
</dbReference>
<dbReference type="PRINTS" id="PR00260">
    <property type="entry name" value="CHEMTRNSDUCR"/>
</dbReference>
<keyword evidence="8" id="KW-0675">Receptor</keyword>
<evidence type="ECO:0000259" key="6">
    <source>
        <dbReference type="PROSITE" id="PS50111"/>
    </source>
</evidence>
<evidence type="ECO:0000256" key="2">
    <source>
        <dbReference type="ARBA" id="ARBA00022481"/>
    </source>
</evidence>